<dbReference type="Pfam" id="PF08660">
    <property type="entry name" value="Alg14"/>
    <property type="match status" value="1"/>
</dbReference>
<dbReference type="GO" id="GO:0004577">
    <property type="term" value="F:N-acetylglucosaminyldiphosphodolichol N-acetylglucosaminyltransferase activity"/>
    <property type="evidence" value="ECO:0007669"/>
    <property type="project" value="TreeGrafter"/>
</dbReference>
<dbReference type="STRING" id="2903.R1D9R7"/>
<evidence type="ECO:0000313" key="10">
    <source>
        <dbReference type="Proteomes" id="UP000013827"/>
    </source>
</evidence>
<dbReference type="InterPro" id="IPR013969">
    <property type="entry name" value="Oligosacch_biosynth_Alg14"/>
</dbReference>
<dbReference type="PANTHER" id="PTHR12154:SF4">
    <property type="entry name" value="UDP-N-ACETYLGLUCOSAMINE TRANSFERASE SUBUNIT ALG14 HOMOLOG"/>
    <property type="match status" value="1"/>
</dbReference>
<comment type="similarity">
    <text evidence="2">Belongs to the ALG14 family.</text>
</comment>
<name>A0A0D3IJ30_EMIH1</name>
<sequence length="220" mass="23862">MLPSRASSDVVSPSPIPLALALLAVLLAARVAFVWRRGRSRRPAGDPPLRTLVVLGSGGHTAEMLVLLRALPPEAYAPLLYTMAASDTTSAAKVAAFDAERARRCGRKALLPSEMLRVPRSREVGQSYVTSVATTLRALIASLLLVWRARPDLLLCNGPGTCVPLCAAAWSLRLAGVKHVEVAFVESFCRARLGLCQHFLVQWPQLAARYPRARYLGRLC</sequence>
<dbReference type="OMA" id="CRIVFIE"/>
<evidence type="ECO:0000256" key="4">
    <source>
        <dbReference type="ARBA" id="ARBA00022692"/>
    </source>
</evidence>
<evidence type="ECO:0000256" key="1">
    <source>
        <dbReference type="ARBA" id="ARBA00004389"/>
    </source>
</evidence>
<keyword evidence="7 8" id="KW-0472">Membrane</keyword>
<dbReference type="HOGENOM" id="CLU_064541_2_0_1"/>
<dbReference type="AlphaFoldDB" id="A0A0D3IJ30"/>
<organism evidence="9 10">
    <name type="scientific">Emiliania huxleyi (strain CCMP1516)</name>
    <dbReference type="NCBI Taxonomy" id="280463"/>
    <lineage>
        <taxon>Eukaryota</taxon>
        <taxon>Haptista</taxon>
        <taxon>Haptophyta</taxon>
        <taxon>Prymnesiophyceae</taxon>
        <taxon>Isochrysidales</taxon>
        <taxon>Noelaerhabdaceae</taxon>
        <taxon>Emiliania</taxon>
    </lineage>
</organism>
<dbReference type="PANTHER" id="PTHR12154">
    <property type="entry name" value="GLYCOSYL TRANSFERASE-RELATED"/>
    <property type="match status" value="1"/>
</dbReference>
<evidence type="ECO:0000256" key="7">
    <source>
        <dbReference type="ARBA" id="ARBA00023136"/>
    </source>
</evidence>
<protein>
    <recommendedName>
        <fullName evidence="3">UDP-N-acetylglucosamine transferase subunit ALG14</fullName>
    </recommendedName>
</protein>
<dbReference type="PaxDb" id="2903-EOD11265"/>
<keyword evidence="5" id="KW-0256">Endoplasmic reticulum</keyword>
<dbReference type="GO" id="GO:0006488">
    <property type="term" value="P:dolichol-linked oligosaccharide biosynthetic process"/>
    <property type="evidence" value="ECO:0007669"/>
    <property type="project" value="InterPro"/>
</dbReference>
<evidence type="ECO:0000256" key="3">
    <source>
        <dbReference type="ARBA" id="ARBA00017467"/>
    </source>
</evidence>
<reference evidence="10" key="1">
    <citation type="journal article" date="2013" name="Nature">
        <title>Pan genome of the phytoplankton Emiliania underpins its global distribution.</title>
        <authorList>
            <person name="Read B.A."/>
            <person name="Kegel J."/>
            <person name="Klute M.J."/>
            <person name="Kuo A."/>
            <person name="Lefebvre S.C."/>
            <person name="Maumus F."/>
            <person name="Mayer C."/>
            <person name="Miller J."/>
            <person name="Monier A."/>
            <person name="Salamov A."/>
            <person name="Young J."/>
            <person name="Aguilar M."/>
            <person name="Claverie J.M."/>
            <person name="Frickenhaus S."/>
            <person name="Gonzalez K."/>
            <person name="Herman E.K."/>
            <person name="Lin Y.C."/>
            <person name="Napier J."/>
            <person name="Ogata H."/>
            <person name="Sarno A.F."/>
            <person name="Shmutz J."/>
            <person name="Schroeder D."/>
            <person name="de Vargas C."/>
            <person name="Verret F."/>
            <person name="von Dassow P."/>
            <person name="Valentin K."/>
            <person name="Van de Peer Y."/>
            <person name="Wheeler G."/>
            <person name="Dacks J.B."/>
            <person name="Delwiche C.F."/>
            <person name="Dyhrman S.T."/>
            <person name="Glockner G."/>
            <person name="John U."/>
            <person name="Richards T."/>
            <person name="Worden A.Z."/>
            <person name="Zhang X."/>
            <person name="Grigoriev I.V."/>
            <person name="Allen A.E."/>
            <person name="Bidle K."/>
            <person name="Borodovsky M."/>
            <person name="Bowler C."/>
            <person name="Brownlee C."/>
            <person name="Cock J.M."/>
            <person name="Elias M."/>
            <person name="Gladyshev V.N."/>
            <person name="Groth M."/>
            <person name="Guda C."/>
            <person name="Hadaegh A."/>
            <person name="Iglesias-Rodriguez M.D."/>
            <person name="Jenkins J."/>
            <person name="Jones B.M."/>
            <person name="Lawson T."/>
            <person name="Leese F."/>
            <person name="Lindquist E."/>
            <person name="Lobanov A."/>
            <person name="Lomsadze A."/>
            <person name="Malik S.B."/>
            <person name="Marsh M.E."/>
            <person name="Mackinder L."/>
            <person name="Mock T."/>
            <person name="Mueller-Roeber B."/>
            <person name="Pagarete A."/>
            <person name="Parker M."/>
            <person name="Probert I."/>
            <person name="Quesneville H."/>
            <person name="Raines C."/>
            <person name="Rensing S.A."/>
            <person name="Riano-Pachon D.M."/>
            <person name="Richier S."/>
            <person name="Rokitta S."/>
            <person name="Shiraiwa Y."/>
            <person name="Soanes D.M."/>
            <person name="van der Giezen M."/>
            <person name="Wahlund T.M."/>
            <person name="Williams B."/>
            <person name="Wilson W."/>
            <person name="Wolfe G."/>
            <person name="Wurch L.L."/>
        </authorList>
    </citation>
    <scope>NUCLEOTIDE SEQUENCE</scope>
</reference>
<evidence type="ECO:0000256" key="5">
    <source>
        <dbReference type="ARBA" id="ARBA00022824"/>
    </source>
</evidence>
<evidence type="ECO:0000256" key="6">
    <source>
        <dbReference type="ARBA" id="ARBA00022989"/>
    </source>
</evidence>
<evidence type="ECO:0000256" key="2">
    <source>
        <dbReference type="ARBA" id="ARBA00009731"/>
    </source>
</evidence>
<dbReference type="GeneID" id="17257418"/>
<dbReference type="EnsemblProtists" id="EOD11265">
    <property type="protein sequence ID" value="EOD11265"/>
    <property type="gene ID" value="EMIHUDRAFT_316977"/>
</dbReference>
<keyword evidence="6 8" id="KW-1133">Transmembrane helix</keyword>
<keyword evidence="4 8" id="KW-0812">Transmembrane</keyword>
<feature type="transmembrane region" description="Helical" evidence="8">
    <location>
        <begin position="16"/>
        <end position="35"/>
    </location>
</feature>
<keyword evidence="10" id="KW-1185">Reference proteome</keyword>
<dbReference type="KEGG" id="ehx:EMIHUDRAFT_316977"/>
<proteinExistence type="inferred from homology"/>
<dbReference type="GO" id="GO:0043541">
    <property type="term" value="C:UDP-N-acetylglucosamine transferase complex"/>
    <property type="evidence" value="ECO:0007669"/>
    <property type="project" value="TreeGrafter"/>
</dbReference>
<dbReference type="eggNOG" id="KOG3339">
    <property type="taxonomic scope" value="Eukaryota"/>
</dbReference>
<accession>A0A0D3IJ30</accession>
<dbReference type="RefSeq" id="XP_005763694.1">
    <property type="nucleotide sequence ID" value="XM_005763637.1"/>
</dbReference>
<comment type="subcellular location">
    <subcellularLocation>
        <location evidence="1">Endoplasmic reticulum membrane</location>
        <topology evidence="1">Single-pass membrane protein</topology>
    </subcellularLocation>
</comment>
<evidence type="ECO:0000313" key="9">
    <source>
        <dbReference type="EnsemblProtists" id="EOD11265"/>
    </source>
</evidence>
<evidence type="ECO:0000256" key="8">
    <source>
        <dbReference type="SAM" id="Phobius"/>
    </source>
</evidence>
<dbReference type="Proteomes" id="UP000013827">
    <property type="component" value="Unassembled WGS sequence"/>
</dbReference>
<reference evidence="9" key="2">
    <citation type="submission" date="2024-10" db="UniProtKB">
        <authorList>
            <consortium name="EnsemblProtists"/>
        </authorList>
    </citation>
    <scope>IDENTIFICATION</scope>
</reference>
<dbReference type="Gene3D" id="3.40.50.2000">
    <property type="entry name" value="Glycogen Phosphorylase B"/>
    <property type="match status" value="1"/>
</dbReference>